<feature type="compositionally biased region" description="Basic and acidic residues" evidence="1">
    <location>
        <begin position="27"/>
        <end position="40"/>
    </location>
</feature>
<comment type="caution">
    <text evidence="3">The sequence shown here is derived from an EMBL/GenBank/DDBJ whole genome shotgun (WGS) entry which is preliminary data.</text>
</comment>
<dbReference type="VEuPathDB" id="FungiDB:H310_07902"/>
<evidence type="ECO:0000256" key="1">
    <source>
        <dbReference type="SAM" id="MobiDB-lite"/>
    </source>
</evidence>
<evidence type="ECO:0000313" key="4">
    <source>
        <dbReference type="Proteomes" id="UP000285060"/>
    </source>
</evidence>
<dbReference type="SMART" id="SM01051">
    <property type="entry name" value="CAMSAP_CKK"/>
    <property type="match status" value="1"/>
</dbReference>
<dbReference type="InterPro" id="IPR038209">
    <property type="entry name" value="CKK_dom_sf"/>
</dbReference>
<dbReference type="PROSITE" id="PS51508">
    <property type="entry name" value="CKK"/>
    <property type="match status" value="1"/>
</dbReference>
<dbReference type="InterPro" id="IPR019481">
    <property type="entry name" value="TFIIIC_triple_barrel"/>
</dbReference>
<dbReference type="SUPFAM" id="SSF50346">
    <property type="entry name" value="PRC-barrel domain"/>
    <property type="match status" value="1"/>
</dbReference>
<feature type="domain" description="CKK" evidence="2">
    <location>
        <begin position="61"/>
        <end position="197"/>
    </location>
</feature>
<dbReference type="Gene3D" id="2.60.40.4370">
    <property type="match status" value="1"/>
</dbReference>
<reference evidence="3 4" key="1">
    <citation type="submission" date="2018-08" db="EMBL/GenBank/DDBJ databases">
        <title>Aphanomyces genome sequencing and annotation.</title>
        <authorList>
            <person name="Minardi D."/>
            <person name="Oidtmann B."/>
            <person name="Van Der Giezen M."/>
            <person name="Studholme D.J."/>
        </authorList>
    </citation>
    <scope>NUCLEOTIDE SEQUENCE [LARGE SCALE GENOMIC DNA]</scope>
    <source>
        <strain evidence="3 4">NJM0002</strain>
    </source>
</reference>
<accession>A0A3R7AAM9</accession>
<proteinExistence type="predicted"/>
<dbReference type="EMBL" id="QUSY01000249">
    <property type="protein sequence ID" value="RHY31047.1"/>
    <property type="molecule type" value="Genomic_DNA"/>
</dbReference>
<keyword evidence="4" id="KW-1185">Reference proteome</keyword>
<evidence type="ECO:0000259" key="2">
    <source>
        <dbReference type="PROSITE" id="PS51508"/>
    </source>
</evidence>
<dbReference type="AlphaFoldDB" id="A0A3R7AAM9"/>
<name>A0A3R7AAM9_9STRA</name>
<organism evidence="3 4">
    <name type="scientific">Aphanomyces invadans</name>
    <dbReference type="NCBI Taxonomy" id="157072"/>
    <lineage>
        <taxon>Eukaryota</taxon>
        <taxon>Sar</taxon>
        <taxon>Stramenopiles</taxon>
        <taxon>Oomycota</taxon>
        <taxon>Saprolegniomycetes</taxon>
        <taxon>Saprolegniales</taxon>
        <taxon>Verrucalvaceae</taxon>
        <taxon>Aphanomyces</taxon>
    </lineage>
</organism>
<gene>
    <name evidence="3" type="ORF">DYB32_006222</name>
</gene>
<dbReference type="Pfam" id="PF08683">
    <property type="entry name" value="CAMSAP_CKK"/>
    <property type="match status" value="1"/>
</dbReference>
<dbReference type="InterPro" id="IPR011033">
    <property type="entry name" value="PRC_barrel-like_sf"/>
</dbReference>
<dbReference type="Proteomes" id="UP000285060">
    <property type="component" value="Unassembled WGS sequence"/>
</dbReference>
<dbReference type="Gene3D" id="3.10.20.360">
    <property type="entry name" value="CKK domain"/>
    <property type="match status" value="1"/>
</dbReference>
<dbReference type="PANTHER" id="PTHR21595:SF0">
    <property type="entry name" value="PATRONIN"/>
    <property type="match status" value="1"/>
</dbReference>
<dbReference type="PANTHER" id="PTHR21595">
    <property type="entry name" value="PATRONIN"/>
    <property type="match status" value="1"/>
</dbReference>
<feature type="region of interest" description="Disordered" evidence="1">
    <location>
        <begin position="27"/>
        <end position="57"/>
    </location>
</feature>
<sequence length="319" mass="35433">MFVRVVDTPKDRAARLMELREKKLKQLQDRKDFAAGKPSKDVAPSPPQGPLSVGPSATNAKPVVGQFLKPTSNRQLIQNALETNLLAGTACDAERARVVQALLDHTADNFVVTFKGSVQEMKMTFKGLYALEKEYVHKIYGQGPAQLQPAMVKQFFRYNSGKKAFLPVSTRSFTIKTDGAALADDCFRKKKMDLIQTSEGKQANESNGQDDDGDVEDSVYISVELTDFADYPILDKHDALEIENLDSDRPILRIGEYVLYGTYEDALGTDLYYDMPPLSESTTDAAAATCVYAGSATKRLKFVIDPNEKRQFLRKPSKV</sequence>
<dbReference type="GO" id="GO:0008017">
    <property type="term" value="F:microtubule binding"/>
    <property type="evidence" value="ECO:0007669"/>
    <property type="project" value="InterPro"/>
</dbReference>
<dbReference type="InterPro" id="IPR032940">
    <property type="entry name" value="CAMSAP"/>
</dbReference>
<dbReference type="Pfam" id="PF10419">
    <property type="entry name" value="TFIIIC_sub6"/>
    <property type="match status" value="1"/>
</dbReference>
<protein>
    <recommendedName>
        <fullName evidence="2">CKK domain-containing protein</fullName>
    </recommendedName>
</protein>
<dbReference type="InterPro" id="IPR014797">
    <property type="entry name" value="CKK_CAMSAP"/>
</dbReference>
<dbReference type="GO" id="GO:0005516">
    <property type="term" value="F:calmodulin binding"/>
    <property type="evidence" value="ECO:0007669"/>
    <property type="project" value="InterPro"/>
</dbReference>
<evidence type="ECO:0000313" key="3">
    <source>
        <dbReference type="EMBL" id="RHY31047.1"/>
    </source>
</evidence>